<protein>
    <recommendedName>
        <fullName evidence="3">Helicase C-terminal domain-containing protein</fullName>
    </recommendedName>
</protein>
<sequence>MYLPADDPREYLHLAGRVGRIGQMGSVSGTGGRVTSILRPEEAERMTGLAEELGFEFEELEYATSGIGGVEEDGAEGTEADVEELRRYLEDSITLLSEAEDIEVDLDAAEERREGLIDDDDDDDDDDEED</sequence>
<evidence type="ECO:0008006" key="3">
    <source>
        <dbReference type="Google" id="ProtNLM"/>
    </source>
</evidence>
<dbReference type="EMBL" id="HBGO01019684">
    <property type="protein sequence ID" value="CAD9341816.1"/>
    <property type="molecule type" value="Transcribed_RNA"/>
</dbReference>
<dbReference type="InterPro" id="IPR027417">
    <property type="entry name" value="P-loop_NTPase"/>
</dbReference>
<proteinExistence type="predicted"/>
<organism evidence="2">
    <name type="scientific">Trieres chinensis</name>
    <name type="common">Marine centric diatom</name>
    <name type="synonym">Odontella sinensis</name>
    <dbReference type="NCBI Taxonomy" id="1514140"/>
    <lineage>
        <taxon>Eukaryota</taxon>
        <taxon>Sar</taxon>
        <taxon>Stramenopiles</taxon>
        <taxon>Ochrophyta</taxon>
        <taxon>Bacillariophyta</taxon>
        <taxon>Mediophyceae</taxon>
        <taxon>Biddulphiophycidae</taxon>
        <taxon>Eupodiscales</taxon>
        <taxon>Parodontellaceae</taxon>
        <taxon>Trieres</taxon>
    </lineage>
</organism>
<dbReference type="AlphaFoldDB" id="A0A7S1ZKG3"/>
<reference evidence="2" key="1">
    <citation type="submission" date="2021-01" db="EMBL/GenBank/DDBJ databases">
        <authorList>
            <person name="Corre E."/>
            <person name="Pelletier E."/>
            <person name="Niang G."/>
            <person name="Scheremetjew M."/>
            <person name="Finn R."/>
            <person name="Kale V."/>
            <person name="Holt S."/>
            <person name="Cochrane G."/>
            <person name="Meng A."/>
            <person name="Brown T."/>
            <person name="Cohen L."/>
        </authorList>
    </citation>
    <scope>NUCLEOTIDE SEQUENCE</scope>
    <source>
        <strain evidence="2">Grunow 1884</strain>
    </source>
</reference>
<evidence type="ECO:0000313" key="2">
    <source>
        <dbReference type="EMBL" id="CAD9341816.1"/>
    </source>
</evidence>
<feature type="compositionally biased region" description="Acidic residues" evidence="1">
    <location>
        <begin position="117"/>
        <end position="130"/>
    </location>
</feature>
<name>A0A7S1ZKG3_TRICV</name>
<feature type="region of interest" description="Disordered" evidence="1">
    <location>
        <begin position="108"/>
        <end position="130"/>
    </location>
</feature>
<evidence type="ECO:0000256" key="1">
    <source>
        <dbReference type="SAM" id="MobiDB-lite"/>
    </source>
</evidence>
<dbReference type="Gene3D" id="3.40.50.300">
    <property type="entry name" value="P-loop containing nucleotide triphosphate hydrolases"/>
    <property type="match status" value="1"/>
</dbReference>
<gene>
    <name evidence="2" type="ORF">OSIN01602_LOCUS11320</name>
</gene>
<accession>A0A7S1ZKG3</accession>